<keyword evidence="3" id="KW-1185">Reference proteome</keyword>
<proteinExistence type="predicted"/>
<keyword evidence="1" id="KW-0812">Transmembrane</keyword>
<dbReference type="KEGG" id="mcos:GM418_25120"/>
<keyword evidence="1" id="KW-0472">Membrane</keyword>
<dbReference type="EMBL" id="CP046401">
    <property type="protein sequence ID" value="QGY46818.1"/>
    <property type="molecule type" value="Genomic_DNA"/>
</dbReference>
<evidence type="ECO:0000313" key="3">
    <source>
        <dbReference type="Proteomes" id="UP000428260"/>
    </source>
</evidence>
<gene>
    <name evidence="2" type="ORF">GM418_25120</name>
</gene>
<evidence type="ECO:0000313" key="2">
    <source>
        <dbReference type="EMBL" id="QGY46818.1"/>
    </source>
</evidence>
<keyword evidence="1" id="KW-1133">Transmembrane helix</keyword>
<dbReference type="AlphaFoldDB" id="A0A6I6K065"/>
<name>A0A6I6K065_9BACT</name>
<accession>A0A6I6K065</accession>
<organism evidence="2 3">
    <name type="scientific">Maribellus comscasis</name>
    <dbReference type="NCBI Taxonomy" id="2681766"/>
    <lineage>
        <taxon>Bacteria</taxon>
        <taxon>Pseudomonadati</taxon>
        <taxon>Bacteroidota</taxon>
        <taxon>Bacteroidia</taxon>
        <taxon>Marinilabiliales</taxon>
        <taxon>Prolixibacteraceae</taxon>
        <taxon>Maribellus</taxon>
    </lineage>
</organism>
<evidence type="ECO:0000256" key="1">
    <source>
        <dbReference type="SAM" id="Phobius"/>
    </source>
</evidence>
<dbReference type="Proteomes" id="UP000428260">
    <property type="component" value="Chromosome"/>
</dbReference>
<feature type="transmembrane region" description="Helical" evidence="1">
    <location>
        <begin position="169"/>
        <end position="191"/>
    </location>
</feature>
<feature type="transmembrane region" description="Helical" evidence="1">
    <location>
        <begin position="118"/>
        <end position="136"/>
    </location>
</feature>
<feature type="transmembrane region" description="Helical" evidence="1">
    <location>
        <begin position="94"/>
        <end position="112"/>
    </location>
</feature>
<reference evidence="2 3" key="1">
    <citation type="submission" date="2019-11" db="EMBL/GenBank/DDBJ databases">
        <authorList>
            <person name="Zheng R.K."/>
            <person name="Sun C.M."/>
        </authorList>
    </citation>
    <scope>NUCLEOTIDE SEQUENCE [LARGE SCALE GENOMIC DNA]</scope>
    <source>
        <strain evidence="2 3">WC007</strain>
    </source>
</reference>
<feature type="transmembrane region" description="Helical" evidence="1">
    <location>
        <begin position="143"/>
        <end position="163"/>
    </location>
</feature>
<dbReference type="RefSeq" id="WP_158870087.1">
    <property type="nucleotide sequence ID" value="NZ_CP046401.1"/>
</dbReference>
<protein>
    <submittedName>
        <fullName evidence="2">Uncharacterized protein</fullName>
    </submittedName>
</protein>
<sequence>MREKSKVNKEKPDFVAQIPEYSDEEILEILKKRNHYQPDAARLAINEALKRNLINTEDDLLQMEYRVKPLKKSFFPEIDDDTQKKKISRSISRGLFIAGIIPLIFGLIKINEGQQTEGGIVIVVGILWMALAAQTIREVKPGTLRLFLIFLVIAAVYIFRIFLKLKSFIFMDLFIVATIYGLTIYGLLYLMKLHATKKPKS</sequence>